<evidence type="ECO:0000313" key="12">
    <source>
        <dbReference type="EMBL" id="KGF87844.1"/>
    </source>
</evidence>
<keyword evidence="5" id="KW-0547">Nucleotide-binding</keyword>
<evidence type="ECO:0000256" key="1">
    <source>
        <dbReference type="ARBA" id="ARBA00004651"/>
    </source>
</evidence>
<feature type="transmembrane region" description="Helical" evidence="9">
    <location>
        <begin position="244"/>
        <end position="265"/>
    </location>
</feature>
<dbReference type="Pfam" id="PF00664">
    <property type="entry name" value="ABC_membrane"/>
    <property type="match status" value="1"/>
</dbReference>
<evidence type="ECO:0000256" key="8">
    <source>
        <dbReference type="ARBA" id="ARBA00023136"/>
    </source>
</evidence>
<dbReference type="PANTHER" id="PTHR43394:SF1">
    <property type="entry name" value="ATP-BINDING CASSETTE SUB-FAMILY B MEMBER 10, MITOCHONDRIAL"/>
    <property type="match status" value="1"/>
</dbReference>
<evidence type="ECO:0000256" key="5">
    <source>
        <dbReference type="ARBA" id="ARBA00022741"/>
    </source>
</evidence>
<feature type="transmembrane region" description="Helical" evidence="9">
    <location>
        <begin position="57"/>
        <end position="78"/>
    </location>
</feature>
<dbReference type="GO" id="GO:0016887">
    <property type="term" value="F:ATP hydrolysis activity"/>
    <property type="evidence" value="ECO:0007669"/>
    <property type="project" value="InterPro"/>
</dbReference>
<sequence length="581" mass="64379">MKNLKFKVISKYLKPYKKEFFIGALALLIVNILSVVIPLEVKNIIDQLQKGFSSEFVISKSFLLIFLATCMGLIRLFSRQIVFGIGRKVEVNLRQKLFDHLLIQDPEWIQKKGSGDIISRATSDVENIRRLLGFTVLSLCNIVLAYSFTIPSMFAINKTLTISALIIFPVILGIVSLFGGRMVSQRKSQQESLSKLSDLIQEDLSGISAIKIYSQENSEKKEFNIYNNAYRNSAIKLARTASTLFPLLQGISSISLLILLGLGTFQLDSGFISIGGLVALILYVERLVFPTALLGFTLNTFQLGQVSLDRVEEIFQNHPNIVDGANSKFLKRKIKGSLEARDLTIKYPGSLFNSLNGLNFKIHPGELIAIVGPVGCGKTTLARALGRTIEIPQDQLFLDEIDVKNIKLGDLRKNISIVPQEAFLFTSTISENLRFGEPKASNGLVKKSAKKAGLIDDVNNFPQKFQTIVGERGITLSGGQRQRTALGRALLVNSPIIVLDDALASVDNKTAARIIGEIRDRKNKTIIMISHQLSVAATCDRVLVMDNGEIVQEGNHNDLVKEEGLYKKLWERELAANIVKS</sequence>
<keyword evidence="6 12" id="KW-0067">ATP-binding</keyword>
<keyword evidence="8 9" id="KW-0472">Membrane</keyword>
<feature type="domain" description="ABC transporter" evidence="10">
    <location>
        <begin position="338"/>
        <end position="572"/>
    </location>
</feature>
<feature type="transmembrane region" description="Helical" evidence="9">
    <location>
        <begin position="160"/>
        <end position="180"/>
    </location>
</feature>
<dbReference type="Gene3D" id="1.20.1560.10">
    <property type="entry name" value="ABC transporter type 1, transmembrane domain"/>
    <property type="match status" value="1"/>
</dbReference>
<proteinExistence type="predicted"/>
<dbReference type="OrthoDB" id="544620at2"/>
<dbReference type="InterPro" id="IPR039421">
    <property type="entry name" value="Type_1_exporter"/>
</dbReference>
<dbReference type="GO" id="GO:0005524">
    <property type="term" value="F:ATP binding"/>
    <property type="evidence" value="ECO:0007669"/>
    <property type="project" value="UniProtKB-KW"/>
</dbReference>
<evidence type="ECO:0000256" key="2">
    <source>
        <dbReference type="ARBA" id="ARBA00022448"/>
    </source>
</evidence>
<evidence type="ECO:0000256" key="7">
    <source>
        <dbReference type="ARBA" id="ARBA00022989"/>
    </source>
</evidence>
<comment type="caution">
    <text evidence="12">The sequence shown here is derived from an EMBL/GenBank/DDBJ whole genome shotgun (WGS) entry which is preliminary data.</text>
</comment>
<dbReference type="AlphaFoldDB" id="A0A0A1ZHZ8"/>
<dbReference type="FunFam" id="3.40.50.300:FF:000221">
    <property type="entry name" value="Multidrug ABC transporter ATP-binding protein"/>
    <property type="match status" value="1"/>
</dbReference>
<feature type="domain" description="ABC transmembrane type-1" evidence="11">
    <location>
        <begin position="21"/>
        <end position="303"/>
    </location>
</feature>
<evidence type="ECO:0000256" key="3">
    <source>
        <dbReference type="ARBA" id="ARBA00022475"/>
    </source>
</evidence>
<dbReference type="PANTHER" id="PTHR43394">
    <property type="entry name" value="ATP-DEPENDENT PERMEASE MDL1, MITOCHONDRIAL"/>
    <property type="match status" value="1"/>
</dbReference>
<dbReference type="SUPFAM" id="SSF52540">
    <property type="entry name" value="P-loop containing nucleoside triphosphate hydrolases"/>
    <property type="match status" value="1"/>
</dbReference>
<dbReference type="PROSITE" id="PS50893">
    <property type="entry name" value="ABC_TRANSPORTER_2"/>
    <property type="match status" value="1"/>
</dbReference>
<keyword evidence="2" id="KW-0813">Transport</keyword>
<gene>
    <name evidence="12" type="ORF">EU91_0878</name>
</gene>
<feature type="transmembrane region" description="Helical" evidence="9">
    <location>
        <begin position="131"/>
        <end position="154"/>
    </location>
</feature>
<evidence type="ECO:0000313" key="13">
    <source>
        <dbReference type="Proteomes" id="UP000030598"/>
    </source>
</evidence>
<dbReference type="RefSeq" id="WP_032524377.1">
    <property type="nucleotide sequence ID" value="NZ_JNAH01000004.1"/>
</dbReference>
<dbReference type="Proteomes" id="UP000030598">
    <property type="component" value="Unassembled WGS sequence"/>
</dbReference>
<accession>A0A0A1ZHZ8</accession>
<reference evidence="13" key="1">
    <citation type="journal article" date="2014" name="Sci. Data">
        <title>Genomes of diverse isolates of the marine cyanobacterium Prochlorococcus.</title>
        <authorList>
            <person name="Biller S."/>
            <person name="Berube P."/>
            <person name="Thompson J."/>
            <person name="Kelly L."/>
            <person name="Roggensack S."/>
            <person name="Awad L."/>
            <person name="Roache-Johnson K."/>
            <person name="Ding H."/>
            <person name="Giovannoni S.J."/>
            <person name="Moore L.R."/>
            <person name="Chisholm S.W."/>
        </authorList>
    </citation>
    <scope>NUCLEOTIDE SEQUENCE [LARGE SCALE GENOMIC DNA]</scope>
    <source>
        <strain evidence="13">GP2</strain>
    </source>
</reference>
<evidence type="ECO:0000256" key="6">
    <source>
        <dbReference type="ARBA" id="ARBA00022840"/>
    </source>
</evidence>
<dbReference type="SUPFAM" id="SSF90123">
    <property type="entry name" value="ABC transporter transmembrane region"/>
    <property type="match status" value="1"/>
</dbReference>
<evidence type="ECO:0000259" key="11">
    <source>
        <dbReference type="PROSITE" id="PS50929"/>
    </source>
</evidence>
<keyword evidence="7 9" id="KW-1133">Transmembrane helix</keyword>
<keyword evidence="3" id="KW-1003">Cell membrane</keyword>
<dbReference type="GO" id="GO:0015421">
    <property type="term" value="F:ABC-type oligopeptide transporter activity"/>
    <property type="evidence" value="ECO:0007669"/>
    <property type="project" value="TreeGrafter"/>
</dbReference>
<dbReference type="InterPro" id="IPR036640">
    <property type="entry name" value="ABC1_TM_sf"/>
</dbReference>
<keyword evidence="4 9" id="KW-0812">Transmembrane</keyword>
<dbReference type="InterPro" id="IPR003439">
    <property type="entry name" value="ABC_transporter-like_ATP-bd"/>
</dbReference>
<dbReference type="eggNOG" id="COG1132">
    <property type="taxonomic scope" value="Bacteria"/>
</dbReference>
<protein>
    <submittedName>
        <fullName evidence="12">ATP-binding protein of ABC transporter</fullName>
    </submittedName>
</protein>
<dbReference type="GO" id="GO:0005886">
    <property type="term" value="C:plasma membrane"/>
    <property type="evidence" value="ECO:0007669"/>
    <property type="project" value="UniProtKB-SubCell"/>
</dbReference>
<dbReference type="Pfam" id="PF00005">
    <property type="entry name" value="ABC_tran"/>
    <property type="match status" value="1"/>
</dbReference>
<dbReference type="EMBL" id="JNAH01000004">
    <property type="protein sequence ID" value="KGF87844.1"/>
    <property type="molecule type" value="Genomic_DNA"/>
</dbReference>
<evidence type="ECO:0000259" key="10">
    <source>
        <dbReference type="PROSITE" id="PS50893"/>
    </source>
</evidence>
<feature type="transmembrane region" description="Helical" evidence="9">
    <location>
        <begin position="20"/>
        <end position="37"/>
    </location>
</feature>
<dbReference type="Gene3D" id="3.40.50.300">
    <property type="entry name" value="P-loop containing nucleotide triphosphate hydrolases"/>
    <property type="match status" value="1"/>
</dbReference>
<dbReference type="InterPro" id="IPR003593">
    <property type="entry name" value="AAA+_ATPase"/>
</dbReference>
<dbReference type="CDD" id="cd18541">
    <property type="entry name" value="ABC_6TM_TmrB_like"/>
    <property type="match status" value="1"/>
</dbReference>
<dbReference type="InterPro" id="IPR027417">
    <property type="entry name" value="P-loop_NTPase"/>
</dbReference>
<dbReference type="InterPro" id="IPR011527">
    <property type="entry name" value="ABC1_TM_dom"/>
</dbReference>
<dbReference type="STRING" id="59925.EU91_0878"/>
<comment type="subcellular location">
    <subcellularLocation>
        <location evidence="1">Cell membrane</location>
        <topology evidence="1">Multi-pass membrane protein</topology>
    </subcellularLocation>
</comment>
<organism evidence="12 13">
    <name type="scientific">Prochlorococcus marinus str. GP2</name>
    <dbReference type="NCBI Taxonomy" id="59925"/>
    <lineage>
        <taxon>Bacteria</taxon>
        <taxon>Bacillati</taxon>
        <taxon>Cyanobacteriota</taxon>
        <taxon>Cyanophyceae</taxon>
        <taxon>Synechococcales</taxon>
        <taxon>Prochlorococcaceae</taxon>
        <taxon>Prochlorococcus</taxon>
    </lineage>
</organism>
<evidence type="ECO:0000256" key="9">
    <source>
        <dbReference type="SAM" id="Phobius"/>
    </source>
</evidence>
<dbReference type="PROSITE" id="PS50929">
    <property type="entry name" value="ABC_TM1F"/>
    <property type="match status" value="1"/>
</dbReference>
<evidence type="ECO:0000256" key="4">
    <source>
        <dbReference type="ARBA" id="ARBA00022692"/>
    </source>
</evidence>
<name>A0A0A1ZHZ8_PROMR</name>
<dbReference type="SMART" id="SM00382">
    <property type="entry name" value="AAA"/>
    <property type="match status" value="1"/>
</dbReference>